<dbReference type="Proteomes" id="UP001310594">
    <property type="component" value="Unassembled WGS sequence"/>
</dbReference>
<evidence type="ECO:0000313" key="3">
    <source>
        <dbReference type="EMBL" id="KAK5692160.1"/>
    </source>
</evidence>
<comment type="caution">
    <text evidence="3">The sequence shown here is derived from an EMBL/GenBank/DDBJ whole genome shotgun (WGS) entry which is preliminary data.</text>
</comment>
<protein>
    <recommendedName>
        <fullName evidence="2">DUF6604 domain-containing protein</fullName>
    </recommendedName>
</protein>
<evidence type="ECO:0000259" key="2">
    <source>
        <dbReference type="Pfam" id="PF20253"/>
    </source>
</evidence>
<dbReference type="InterPro" id="IPR046539">
    <property type="entry name" value="DUF6604"/>
</dbReference>
<feature type="domain" description="DUF6604" evidence="2">
    <location>
        <begin position="10"/>
        <end position="261"/>
    </location>
</feature>
<feature type="compositionally biased region" description="Basic residues" evidence="1">
    <location>
        <begin position="180"/>
        <end position="190"/>
    </location>
</feature>
<proteinExistence type="predicted"/>
<dbReference type="AlphaFoldDB" id="A0AAN8A070"/>
<reference evidence="3" key="1">
    <citation type="submission" date="2023-08" db="EMBL/GenBank/DDBJ databases">
        <title>Black Yeasts Isolated from many extreme environments.</title>
        <authorList>
            <person name="Coleine C."/>
            <person name="Stajich J.E."/>
            <person name="Selbmann L."/>
        </authorList>
    </citation>
    <scope>NUCLEOTIDE SEQUENCE</scope>
    <source>
        <strain evidence="3">CCFEE 5810</strain>
    </source>
</reference>
<dbReference type="EMBL" id="JAVRQU010000020">
    <property type="protein sequence ID" value="KAK5692160.1"/>
    <property type="molecule type" value="Genomic_DNA"/>
</dbReference>
<name>A0AAN8A070_9PEZI</name>
<accession>A0AAN8A070</accession>
<feature type="region of interest" description="Disordered" evidence="1">
    <location>
        <begin position="168"/>
        <end position="198"/>
    </location>
</feature>
<dbReference type="PANTHER" id="PTHR38795:SF1">
    <property type="entry name" value="DUF6604 DOMAIN-CONTAINING PROTEIN"/>
    <property type="match status" value="1"/>
</dbReference>
<evidence type="ECO:0000313" key="4">
    <source>
        <dbReference type="Proteomes" id="UP001310594"/>
    </source>
</evidence>
<organism evidence="3 4">
    <name type="scientific">Elasticomyces elasticus</name>
    <dbReference type="NCBI Taxonomy" id="574655"/>
    <lineage>
        <taxon>Eukaryota</taxon>
        <taxon>Fungi</taxon>
        <taxon>Dikarya</taxon>
        <taxon>Ascomycota</taxon>
        <taxon>Pezizomycotina</taxon>
        <taxon>Dothideomycetes</taxon>
        <taxon>Dothideomycetidae</taxon>
        <taxon>Mycosphaerellales</taxon>
        <taxon>Teratosphaeriaceae</taxon>
        <taxon>Elasticomyces</taxon>
    </lineage>
</organism>
<sequence>MPTPISDRYRRYKAGTTKITGWLKAAAKGCSDIGQLLANLCVADDDAGATRGSMTTQDLVRLATVIATSTQPKVEIPLEILVVVEDVIEGRQASADWYAGTDHGVDGETEKANQRHRKFIEVLKKVHSVLKEKYVARLPKSYKKKPEKIELDKAAILDNIYEYLDLEDPKAPTTTPSPRRVTRSVPRRATPRQGGEQSLLQDLEEADKVFALWCFFKDQYDSCSFLKDAWQEYKDGKLSFTTICQVTDTAFMLMEKANTALTAQYPDFKDMDGVNGFLGFTMMSLGGHITVVAFQERKVCTDIESKPALHELFCTRASGIMHEFREALCRPEDYNSYPEEARNISHPFSIALRVLAPELRILAVSDDSEGDMDKHTAHVHEDMFLRHLVRLVKDATLSPWLVSACQAYMHIYDVLDVKVPRGQMVLHDEASWLSKSMADHMHHMSSLQDRQTTPLINFFRGHLLANVDEDVVQLLHKDFLTEEREVCPPDFRMRKLLPVTCGSLLFMTQQSCHIFGVLDCNASFNVLAAAYLYKAACLAGVFDAEWEDMEWLLKQHDRLMIPVGKTSQPLEAFAKHHLLALGRNPAATYAYRRYTRSDATHPAFQYADIPTPQQVKESARLLGASGCSPYIRHMAEESKKNKAYTSGDSPWNGLQELVLHKVAHDILQREPAGVAAAKQGKVNSNKITAVQLLAAFKQMLKDDEPNFRFDYFGFLRSCSDLMAAVLTTCDPAGDHGVQAAFRFVNLILWEAASTEKKGIALSLQQTMLFRCGGLLAAHINRVGTDAASLRSRNAQLEVTMPSDNSLEALLGPIPRMSEEIFRELAHTVRVQTDVELAVDSATKVMTIHVAHVKTKKEMVRFLQDLWGSGPVPGKPKKGLGWIKTIAEPVATGGDGEEETANERGIEEIARYLTDGLLDLAADSKTGDRRVREEARKALGRVMRDVTRDAFSKPM</sequence>
<dbReference type="PANTHER" id="PTHR38795">
    <property type="entry name" value="DUF6604 DOMAIN-CONTAINING PROTEIN"/>
    <property type="match status" value="1"/>
</dbReference>
<dbReference type="Pfam" id="PF20253">
    <property type="entry name" value="DUF6604"/>
    <property type="match status" value="1"/>
</dbReference>
<gene>
    <name evidence="3" type="ORF">LTR97_011334</name>
</gene>
<evidence type="ECO:0000256" key="1">
    <source>
        <dbReference type="SAM" id="MobiDB-lite"/>
    </source>
</evidence>